<sequence length="57" mass="6395">MSLCRFTLSLLLPFGLFSLRHNTKSYQSQPTYFRPAAHTDGEHSPSVGAVGNIKRRC</sequence>
<evidence type="ECO:0000313" key="2">
    <source>
        <dbReference type="EMBL" id="ALP94522.1"/>
    </source>
</evidence>
<reference evidence="2 3" key="1">
    <citation type="journal article" date="2015" name="Nat. Commun.">
        <title>Production of butyrate from lysine and the Amadori product fructoselysine by a human gut commensal.</title>
        <authorList>
            <person name="Bui T.P."/>
            <person name="Ritari J."/>
            <person name="Boeren S."/>
            <person name="de Waard P."/>
            <person name="Plugge C.M."/>
            <person name="de Vos W.M."/>
        </authorList>
    </citation>
    <scope>NUCLEOTIDE SEQUENCE [LARGE SCALE GENOMIC DNA]</scope>
    <source>
        <strain evidence="2 3">AF211</strain>
    </source>
</reference>
<dbReference type="Proteomes" id="UP000064844">
    <property type="component" value="Chromosome"/>
</dbReference>
<protein>
    <submittedName>
        <fullName evidence="2">Uncharacterized protein</fullName>
    </submittedName>
</protein>
<evidence type="ECO:0000313" key="3">
    <source>
        <dbReference type="Proteomes" id="UP000064844"/>
    </source>
</evidence>
<accession>A0A0S2W592</accession>
<proteinExistence type="predicted"/>
<gene>
    <name evidence="2" type="ORF">IB211_02131c</name>
</gene>
<feature type="region of interest" description="Disordered" evidence="1">
    <location>
        <begin position="35"/>
        <end position="57"/>
    </location>
</feature>
<dbReference type="KEGG" id="ibu:IB211_02131c"/>
<reference evidence="3" key="2">
    <citation type="submission" date="2015-04" db="EMBL/GenBank/DDBJ databases">
        <title>A butyrogenic pathway from the amino acid lysine in a human gut commensal.</title>
        <authorList>
            <person name="de Vos W.M."/>
            <person name="Bui N.T.P."/>
            <person name="Plugge C.M."/>
            <person name="Ritari J."/>
        </authorList>
    </citation>
    <scope>NUCLEOTIDE SEQUENCE [LARGE SCALE GENOMIC DNA]</scope>
    <source>
        <strain evidence="3">AF211</strain>
    </source>
</reference>
<dbReference type="AlphaFoldDB" id="A0A0S2W592"/>
<name>A0A0S2W592_9FIRM</name>
<dbReference type="STRING" id="1297617.IB211_02131c"/>
<dbReference type="EMBL" id="CP011307">
    <property type="protein sequence ID" value="ALP94522.1"/>
    <property type="molecule type" value="Genomic_DNA"/>
</dbReference>
<evidence type="ECO:0000256" key="1">
    <source>
        <dbReference type="SAM" id="MobiDB-lite"/>
    </source>
</evidence>
<organism evidence="2 3">
    <name type="scientific">Intestinimonas butyriciproducens</name>
    <dbReference type="NCBI Taxonomy" id="1297617"/>
    <lineage>
        <taxon>Bacteria</taxon>
        <taxon>Bacillati</taxon>
        <taxon>Bacillota</taxon>
        <taxon>Clostridia</taxon>
        <taxon>Eubacteriales</taxon>
        <taxon>Intestinimonas</taxon>
    </lineage>
</organism>
<keyword evidence="3" id="KW-1185">Reference proteome</keyword>